<comment type="subcellular location">
    <subcellularLocation>
        <location evidence="2">Endoplasmic reticulum</location>
    </subcellularLocation>
    <subcellularLocation>
        <location evidence="3">Membrane</location>
    </subcellularLocation>
    <subcellularLocation>
        <location evidence="1">Mitochondrion</location>
    </subcellularLocation>
</comment>
<gene>
    <name evidence="7" type="ORF">CSSPTR1EN2_LOCUS18948</name>
</gene>
<keyword evidence="4" id="KW-0256">Endoplasmic reticulum</keyword>
<dbReference type="PANTHER" id="PTHR48182:SF2">
    <property type="entry name" value="PROTEIN SERAC1"/>
    <property type="match status" value="1"/>
</dbReference>
<dbReference type="Gene3D" id="3.40.50.1820">
    <property type="entry name" value="alpha/beta hydrolase"/>
    <property type="match status" value="1"/>
</dbReference>
<sequence length="342" mass="38118">MLIRFACPTRQSAITPVHDLNPECTSTNPDLVVIFFHGIGYGKNEEWKETWTSTTSGGKRVCWPQEWLPADLATQNVNNVRILSLSYDSALLGANEHVTDIGKNLVESLVSKREYEPLWEAPIVLVGYSFGGLVVKSLIVEADKRANSRIVNPLDKRAKLSCTKFLENLKATIFYGVPHTGGGADFKQYFVYQSQRLNDANGEEFAKSGILKNIEVFNKQMADLSVDFENAADPALIIYAFGEGKPVKRGESVLVPYASAQYLARRNHYKVEDATHITICQPTSQQAINYSRLKDVLAVVMEGTQRRTTPQSKPPLSQLRFFNTPSEISSSSNTTPYLDDLC</sequence>
<evidence type="ECO:0000256" key="5">
    <source>
        <dbReference type="ARBA" id="ARBA00023128"/>
    </source>
</evidence>
<evidence type="ECO:0000256" key="2">
    <source>
        <dbReference type="ARBA" id="ARBA00004240"/>
    </source>
</evidence>
<proteinExistence type="predicted"/>
<evidence type="ECO:0008006" key="9">
    <source>
        <dbReference type="Google" id="ProtNLM"/>
    </source>
</evidence>
<evidence type="ECO:0000313" key="7">
    <source>
        <dbReference type="EMBL" id="CAK9228308.1"/>
    </source>
</evidence>
<organism evidence="7 8">
    <name type="scientific">Sphagnum troendelagicum</name>
    <dbReference type="NCBI Taxonomy" id="128251"/>
    <lineage>
        <taxon>Eukaryota</taxon>
        <taxon>Viridiplantae</taxon>
        <taxon>Streptophyta</taxon>
        <taxon>Embryophyta</taxon>
        <taxon>Bryophyta</taxon>
        <taxon>Sphagnophytina</taxon>
        <taxon>Sphagnopsida</taxon>
        <taxon>Sphagnales</taxon>
        <taxon>Sphagnaceae</taxon>
        <taxon>Sphagnum</taxon>
    </lineage>
</organism>
<evidence type="ECO:0000256" key="1">
    <source>
        <dbReference type="ARBA" id="ARBA00004173"/>
    </source>
</evidence>
<keyword evidence="6" id="KW-0472">Membrane</keyword>
<name>A0ABP0URI8_9BRYO</name>
<dbReference type="SUPFAM" id="SSF53474">
    <property type="entry name" value="alpha/beta-Hydrolases"/>
    <property type="match status" value="1"/>
</dbReference>
<evidence type="ECO:0000256" key="6">
    <source>
        <dbReference type="ARBA" id="ARBA00023136"/>
    </source>
</evidence>
<dbReference type="PANTHER" id="PTHR48182">
    <property type="entry name" value="PROTEIN SERAC1"/>
    <property type="match status" value="1"/>
</dbReference>
<evidence type="ECO:0000256" key="4">
    <source>
        <dbReference type="ARBA" id="ARBA00022824"/>
    </source>
</evidence>
<reference evidence="7" key="1">
    <citation type="submission" date="2024-02" db="EMBL/GenBank/DDBJ databases">
        <authorList>
            <consortium name="ELIXIR-Norway"/>
            <consortium name="Elixir Norway"/>
        </authorList>
    </citation>
    <scope>NUCLEOTIDE SEQUENCE</scope>
</reference>
<keyword evidence="5" id="KW-0496">Mitochondrion</keyword>
<evidence type="ECO:0000313" key="8">
    <source>
        <dbReference type="Proteomes" id="UP001497512"/>
    </source>
</evidence>
<dbReference type="Proteomes" id="UP001497512">
    <property type="component" value="Chromosome 6"/>
</dbReference>
<protein>
    <recommendedName>
        <fullName evidence="9">DUF676 domain-containing protein</fullName>
    </recommendedName>
</protein>
<accession>A0ABP0URI8</accession>
<dbReference type="InterPro" id="IPR052374">
    <property type="entry name" value="SERAC1"/>
</dbReference>
<dbReference type="InterPro" id="IPR029058">
    <property type="entry name" value="AB_hydrolase_fold"/>
</dbReference>
<evidence type="ECO:0000256" key="3">
    <source>
        <dbReference type="ARBA" id="ARBA00004370"/>
    </source>
</evidence>
<keyword evidence="8" id="KW-1185">Reference proteome</keyword>
<dbReference type="EMBL" id="OZ019898">
    <property type="protein sequence ID" value="CAK9228308.1"/>
    <property type="molecule type" value="Genomic_DNA"/>
</dbReference>